<reference evidence="1 2" key="1">
    <citation type="submission" date="2018-06" db="EMBL/GenBank/DDBJ databases">
        <title>Genomic Encyclopedia of Archaeal and Bacterial Type Strains, Phase II (KMG-II): from individual species to whole genera.</title>
        <authorList>
            <person name="Goeker M."/>
        </authorList>
    </citation>
    <scope>NUCLEOTIDE SEQUENCE [LARGE SCALE GENOMIC DNA]</scope>
    <source>
        <strain evidence="1 2">DSM 23241</strain>
    </source>
</reference>
<evidence type="ECO:0000313" key="1">
    <source>
        <dbReference type="EMBL" id="PZX65751.1"/>
    </source>
</evidence>
<dbReference type="EMBL" id="QKZV01000001">
    <property type="protein sequence ID" value="PZX65751.1"/>
    <property type="molecule type" value="Genomic_DNA"/>
</dbReference>
<dbReference type="RefSeq" id="WP_111293211.1">
    <property type="nucleotide sequence ID" value="NZ_QKZV01000001.1"/>
</dbReference>
<dbReference type="Proteomes" id="UP000249720">
    <property type="component" value="Unassembled WGS sequence"/>
</dbReference>
<gene>
    <name evidence="1" type="ORF">LX80_00244</name>
</gene>
<evidence type="ECO:0008006" key="3">
    <source>
        <dbReference type="Google" id="ProtNLM"/>
    </source>
</evidence>
<organism evidence="1 2">
    <name type="scientific">Hydrotalea sandarakina</name>
    <dbReference type="NCBI Taxonomy" id="1004304"/>
    <lineage>
        <taxon>Bacteria</taxon>
        <taxon>Pseudomonadati</taxon>
        <taxon>Bacteroidota</taxon>
        <taxon>Chitinophagia</taxon>
        <taxon>Chitinophagales</taxon>
        <taxon>Chitinophagaceae</taxon>
        <taxon>Hydrotalea</taxon>
    </lineage>
</organism>
<sequence length="96" mass="11402">MNKFQVIVQFTLDDEILTLLPSHRTYINYLMNKGIIESYAVSMESQTVWITMNADTKEEVIKYINKMPLNKFWQYSIESLLLYDSTQYRLPALQLN</sequence>
<accession>A0A2W7RZ01</accession>
<protein>
    <recommendedName>
        <fullName evidence="3">Muconolactone delta-isomerase</fullName>
    </recommendedName>
</protein>
<keyword evidence="2" id="KW-1185">Reference proteome</keyword>
<dbReference type="OrthoDB" id="674301at2"/>
<comment type="caution">
    <text evidence="1">The sequence shown here is derived from an EMBL/GenBank/DDBJ whole genome shotgun (WGS) entry which is preliminary data.</text>
</comment>
<dbReference type="AlphaFoldDB" id="A0A2W7RZ01"/>
<proteinExistence type="predicted"/>
<evidence type="ECO:0000313" key="2">
    <source>
        <dbReference type="Proteomes" id="UP000249720"/>
    </source>
</evidence>
<name>A0A2W7RZ01_9BACT</name>